<dbReference type="OrthoDB" id="9781521at2"/>
<dbReference type="Gene3D" id="2.60.120.10">
    <property type="entry name" value="Jelly Rolls"/>
    <property type="match status" value="1"/>
</dbReference>
<dbReference type="EMBL" id="RBAH01000001">
    <property type="protein sequence ID" value="RKN86842.1"/>
    <property type="molecule type" value="Genomic_DNA"/>
</dbReference>
<evidence type="ECO:0000259" key="4">
    <source>
        <dbReference type="PROSITE" id="PS50943"/>
    </source>
</evidence>
<accession>A0A3B0CPE1</accession>
<dbReference type="InterPro" id="IPR014710">
    <property type="entry name" value="RmlC-like_jellyroll"/>
</dbReference>
<sequence>MDTIPIHVRIGHNLQSIRKQMGLSLDKAAGLTNVSKGTLHQIERGDLQPTVTTVWKIATGLNISFSSLLKDDDAAVTIAARKDVPDVTEDNGTCRVYVLFPFDPQTRIETFTMEVDPGGRYTSSPHRTGVREYIAVVSGVFRIEVNGEAYTLGAMQAIRFAGSVPHSYMNESDRLAVLHITMHYADVY</sequence>
<dbReference type="PANTHER" id="PTHR46797">
    <property type="entry name" value="HTH-TYPE TRANSCRIPTIONAL REGULATOR"/>
    <property type="match status" value="1"/>
</dbReference>
<dbReference type="InterPro" id="IPR001387">
    <property type="entry name" value="Cro/C1-type_HTH"/>
</dbReference>
<dbReference type="SMART" id="SM00530">
    <property type="entry name" value="HTH_XRE"/>
    <property type="match status" value="1"/>
</dbReference>
<name>A0A3B0CPE1_9BACL</name>
<dbReference type="SUPFAM" id="SSF51182">
    <property type="entry name" value="RmlC-like cupins"/>
    <property type="match status" value="1"/>
</dbReference>
<keyword evidence="6" id="KW-1185">Reference proteome</keyword>
<dbReference type="Pfam" id="PF07883">
    <property type="entry name" value="Cupin_2"/>
    <property type="match status" value="1"/>
</dbReference>
<dbReference type="InterPro" id="IPR010982">
    <property type="entry name" value="Lambda_DNA-bd_dom_sf"/>
</dbReference>
<dbReference type="CDD" id="cd02209">
    <property type="entry name" value="cupin_XRE_C"/>
    <property type="match status" value="1"/>
</dbReference>
<evidence type="ECO:0000313" key="6">
    <source>
        <dbReference type="Proteomes" id="UP000282311"/>
    </source>
</evidence>
<dbReference type="GO" id="GO:0005829">
    <property type="term" value="C:cytosol"/>
    <property type="evidence" value="ECO:0007669"/>
    <property type="project" value="TreeGrafter"/>
</dbReference>
<dbReference type="Pfam" id="PF01381">
    <property type="entry name" value="HTH_3"/>
    <property type="match status" value="1"/>
</dbReference>
<dbReference type="GO" id="GO:0003677">
    <property type="term" value="F:DNA binding"/>
    <property type="evidence" value="ECO:0007669"/>
    <property type="project" value="UniProtKB-KW"/>
</dbReference>
<keyword evidence="3" id="KW-0804">Transcription</keyword>
<evidence type="ECO:0000313" key="5">
    <source>
        <dbReference type="EMBL" id="RKN86842.1"/>
    </source>
</evidence>
<dbReference type="GO" id="GO:0003700">
    <property type="term" value="F:DNA-binding transcription factor activity"/>
    <property type="evidence" value="ECO:0007669"/>
    <property type="project" value="TreeGrafter"/>
</dbReference>
<keyword evidence="1" id="KW-0805">Transcription regulation</keyword>
<keyword evidence="2" id="KW-0238">DNA-binding</keyword>
<evidence type="ECO:0000256" key="2">
    <source>
        <dbReference type="ARBA" id="ARBA00023125"/>
    </source>
</evidence>
<dbReference type="PROSITE" id="PS50943">
    <property type="entry name" value="HTH_CROC1"/>
    <property type="match status" value="1"/>
</dbReference>
<dbReference type="PANTHER" id="PTHR46797:SF23">
    <property type="entry name" value="HTH-TYPE TRANSCRIPTIONAL REGULATOR SUTR"/>
    <property type="match status" value="1"/>
</dbReference>
<evidence type="ECO:0000256" key="1">
    <source>
        <dbReference type="ARBA" id="ARBA00023015"/>
    </source>
</evidence>
<feature type="domain" description="HTH cro/C1-type" evidence="4">
    <location>
        <begin position="14"/>
        <end position="68"/>
    </location>
</feature>
<dbReference type="InterPro" id="IPR013096">
    <property type="entry name" value="Cupin_2"/>
</dbReference>
<dbReference type="CDD" id="cd00093">
    <property type="entry name" value="HTH_XRE"/>
    <property type="match status" value="1"/>
</dbReference>
<evidence type="ECO:0000256" key="3">
    <source>
        <dbReference type="ARBA" id="ARBA00023163"/>
    </source>
</evidence>
<dbReference type="Gene3D" id="1.10.260.40">
    <property type="entry name" value="lambda repressor-like DNA-binding domains"/>
    <property type="match status" value="1"/>
</dbReference>
<proteinExistence type="predicted"/>
<organism evidence="5 6">
    <name type="scientific">Paenibacillus ginsengarvi</name>
    <dbReference type="NCBI Taxonomy" id="400777"/>
    <lineage>
        <taxon>Bacteria</taxon>
        <taxon>Bacillati</taxon>
        <taxon>Bacillota</taxon>
        <taxon>Bacilli</taxon>
        <taxon>Bacillales</taxon>
        <taxon>Paenibacillaceae</taxon>
        <taxon>Paenibacillus</taxon>
    </lineage>
</organism>
<dbReference type="RefSeq" id="WP_120745549.1">
    <property type="nucleotide sequence ID" value="NZ_RBAH01000001.1"/>
</dbReference>
<dbReference type="AlphaFoldDB" id="A0A3B0CPE1"/>
<dbReference type="InterPro" id="IPR050807">
    <property type="entry name" value="TransReg_Diox_bact_type"/>
</dbReference>
<reference evidence="5 6" key="1">
    <citation type="journal article" date="2007" name="Int. J. Syst. Evol. Microbiol.">
        <title>Paenibacillus ginsengarvi sp. nov., isolated from soil from ginseng cultivation.</title>
        <authorList>
            <person name="Yoon M.H."/>
            <person name="Ten L.N."/>
            <person name="Im W.T."/>
        </authorList>
    </citation>
    <scope>NUCLEOTIDE SEQUENCE [LARGE SCALE GENOMIC DNA]</scope>
    <source>
        <strain evidence="5 6">KCTC 13059</strain>
    </source>
</reference>
<dbReference type="Proteomes" id="UP000282311">
    <property type="component" value="Unassembled WGS sequence"/>
</dbReference>
<protein>
    <submittedName>
        <fullName evidence="5">XRE family transcriptional regulator</fullName>
    </submittedName>
</protein>
<comment type="caution">
    <text evidence="5">The sequence shown here is derived from an EMBL/GenBank/DDBJ whole genome shotgun (WGS) entry which is preliminary data.</text>
</comment>
<dbReference type="InterPro" id="IPR011051">
    <property type="entry name" value="RmlC_Cupin_sf"/>
</dbReference>
<gene>
    <name evidence="5" type="ORF">D7M11_02495</name>
</gene>
<dbReference type="SUPFAM" id="SSF47413">
    <property type="entry name" value="lambda repressor-like DNA-binding domains"/>
    <property type="match status" value="1"/>
</dbReference>